<dbReference type="InterPro" id="IPR039425">
    <property type="entry name" value="RNA_pol_sigma-70-like"/>
</dbReference>
<evidence type="ECO:0000256" key="4">
    <source>
        <dbReference type="ARBA" id="ARBA00023163"/>
    </source>
</evidence>
<evidence type="ECO:0000313" key="7">
    <source>
        <dbReference type="EMBL" id="OEJ21016.1"/>
    </source>
</evidence>
<gene>
    <name evidence="7" type="ORF">BGK67_34535</name>
</gene>
<keyword evidence="3" id="KW-0731">Sigma factor</keyword>
<dbReference type="PANTHER" id="PTHR43133">
    <property type="entry name" value="RNA POLYMERASE ECF-TYPE SIGMA FACTO"/>
    <property type="match status" value="1"/>
</dbReference>
<evidence type="ECO:0008006" key="9">
    <source>
        <dbReference type="Google" id="ProtNLM"/>
    </source>
</evidence>
<comment type="similarity">
    <text evidence="1">Belongs to the sigma-70 factor family. ECF subfamily.</text>
</comment>
<dbReference type="InterPro" id="IPR007627">
    <property type="entry name" value="RNA_pol_sigma70_r2"/>
</dbReference>
<dbReference type="SUPFAM" id="SSF88946">
    <property type="entry name" value="Sigma2 domain of RNA polymerase sigma factors"/>
    <property type="match status" value="1"/>
</dbReference>
<dbReference type="AlphaFoldDB" id="A0A1E5NXM6"/>
<accession>A0A1E5NXM6</accession>
<dbReference type="InterPro" id="IPR014284">
    <property type="entry name" value="RNA_pol_sigma-70_dom"/>
</dbReference>
<evidence type="ECO:0000256" key="3">
    <source>
        <dbReference type="ARBA" id="ARBA00023082"/>
    </source>
</evidence>
<name>A0A1E5NXM6_9ACTN</name>
<dbReference type="GO" id="GO:0003677">
    <property type="term" value="F:DNA binding"/>
    <property type="evidence" value="ECO:0007669"/>
    <property type="project" value="InterPro"/>
</dbReference>
<keyword evidence="4" id="KW-0804">Transcription</keyword>
<proteinExistence type="inferred from homology"/>
<dbReference type="Gene3D" id="1.10.10.10">
    <property type="entry name" value="Winged helix-like DNA-binding domain superfamily/Winged helix DNA-binding domain"/>
    <property type="match status" value="1"/>
</dbReference>
<comment type="caution">
    <text evidence="7">The sequence shown here is derived from an EMBL/GenBank/DDBJ whole genome shotgun (WGS) entry which is preliminary data.</text>
</comment>
<dbReference type="InterPro" id="IPR036388">
    <property type="entry name" value="WH-like_DNA-bd_sf"/>
</dbReference>
<evidence type="ECO:0000313" key="8">
    <source>
        <dbReference type="Proteomes" id="UP000095705"/>
    </source>
</evidence>
<evidence type="ECO:0000256" key="2">
    <source>
        <dbReference type="ARBA" id="ARBA00023015"/>
    </source>
</evidence>
<evidence type="ECO:0000256" key="1">
    <source>
        <dbReference type="ARBA" id="ARBA00010641"/>
    </source>
</evidence>
<reference evidence="7 8" key="1">
    <citation type="submission" date="2016-08" db="EMBL/GenBank/DDBJ databases">
        <title>The complete genome of Streptomyces subrutilus 10-1-1.</title>
        <authorList>
            <person name="Chen X."/>
        </authorList>
    </citation>
    <scope>NUCLEOTIDE SEQUENCE [LARGE SCALE GENOMIC DNA]</scope>
    <source>
        <strain evidence="7 8">10-1-1</strain>
        <plasmid evidence="8">pacmp1</plasmid>
    </source>
</reference>
<dbReference type="Gene3D" id="1.10.1740.10">
    <property type="match status" value="1"/>
</dbReference>
<keyword evidence="2" id="KW-0805">Transcription regulation</keyword>
<dbReference type="InterPro" id="IPR013249">
    <property type="entry name" value="RNA_pol_sigma70_r4_t2"/>
</dbReference>
<dbReference type="InterPro" id="IPR013325">
    <property type="entry name" value="RNA_pol_sigma_r2"/>
</dbReference>
<dbReference type="GO" id="GO:0006352">
    <property type="term" value="P:DNA-templated transcription initiation"/>
    <property type="evidence" value="ECO:0007669"/>
    <property type="project" value="InterPro"/>
</dbReference>
<dbReference type="Proteomes" id="UP000095705">
    <property type="component" value="Plasmid pACMP1"/>
</dbReference>
<dbReference type="Pfam" id="PF04542">
    <property type="entry name" value="Sigma70_r2"/>
    <property type="match status" value="1"/>
</dbReference>
<feature type="domain" description="RNA polymerase sigma-70 region 2" evidence="5">
    <location>
        <begin position="4"/>
        <end position="71"/>
    </location>
</feature>
<protein>
    <recommendedName>
        <fullName evidence="9">Sigma-70 family RNA polymerase sigma factor</fullName>
    </recommendedName>
</protein>
<keyword evidence="8" id="KW-1185">Reference proteome</keyword>
<keyword evidence="7" id="KW-0614">Plasmid</keyword>
<dbReference type="CDD" id="cd06171">
    <property type="entry name" value="Sigma70_r4"/>
    <property type="match status" value="1"/>
</dbReference>
<feature type="domain" description="RNA polymerase sigma factor 70 region 4 type 2" evidence="6">
    <location>
        <begin position="109"/>
        <end position="155"/>
    </location>
</feature>
<dbReference type="GO" id="GO:0016987">
    <property type="term" value="F:sigma factor activity"/>
    <property type="evidence" value="ECO:0007669"/>
    <property type="project" value="UniProtKB-KW"/>
</dbReference>
<evidence type="ECO:0000259" key="6">
    <source>
        <dbReference type="Pfam" id="PF08281"/>
    </source>
</evidence>
<dbReference type="SUPFAM" id="SSF88659">
    <property type="entry name" value="Sigma3 and sigma4 domains of RNA polymerase sigma factors"/>
    <property type="match status" value="1"/>
</dbReference>
<dbReference type="NCBIfam" id="TIGR02937">
    <property type="entry name" value="sigma70-ECF"/>
    <property type="match status" value="1"/>
</dbReference>
<geneLocation type="plasmid" evidence="8">
    <name>pacmp1</name>
</geneLocation>
<dbReference type="Pfam" id="PF08281">
    <property type="entry name" value="Sigma70_r4_2"/>
    <property type="match status" value="1"/>
</dbReference>
<dbReference type="InterPro" id="IPR013324">
    <property type="entry name" value="RNA_pol_sigma_r3/r4-like"/>
</dbReference>
<organism evidence="7 8">
    <name type="scientific">Streptomyces subrutilus</name>
    <dbReference type="NCBI Taxonomy" id="36818"/>
    <lineage>
        <taxon>Bacteria</taxon>
        <taxon>Bacillati</taxon>
        <taxon>Actinomycetota</taxon>
        <taxon>Actinomycetes</taxon>
        <taxon>Kitasatosporales</taxon>
        <taxon>Streptomycetaceae</taxon>
        <taxon>Streptomyces</taxon>
    </lineage>
</organism>
<dbReference type="PANTHER" id="PTHR43133:SF57">
    <property type="entry name" value="RNA POLYMERASE SIGMA-70 FACTOR"/>
    <property type="match status" value="1"/>
</dbReference>
<dbReference type="EMBL" id="MEHK01000005">
    <property type="protein sequence ID" value="OEJ21016.1"/>
    <property type="molecule type" value="Genomic_DNA"/>
</dbReference>
<evidence type="ECO:0000259" key="5">
    <source>
        <dbReference type="Pfam" id="PF04542"/>
    </source>
</evidence>
<sequence length="200" mass="22891">MNTLYTRLNQVVYNWARPFVRDRHTAEDLAQEVWLKVAQNMTRYRPGTNLMGWLHTITRNTALDYLRSVQRRPEVLLADHLELDRPRPGITPHQYAERKALAKAVAEHMPKLRPQQRECLRLRFYDGCSPTDTAAIMGKSEGAVRTLTVRSLRKLAEVLPPGDSSAELVEELLTMAVNRGRVVGMRIETREAGAHVPTKR</sequence>